<organism evidence="2 3">
    <name type="scientific">Pseudomyxococcus hansupus</name>
    <dbReference type="NCBI Taxonomy" id="1297742"/>
    <lineage>
        <taxon>Bacteria</taxon>
        <taxon>Pseudomonadati</taxon>
        <taxon>Myxococcota</taxon>
        <taxon>Myxococcia</taxon>
        <taxon>Myxococcales</taxon>
        <taxon>Cystobacterineae</taxon>
        <taxon>Myxococcaceae</taxon>
        <taxon>Pseudomyxococcus</taxon>
    </lineage>
</organism>
<dbReference type="PATRIC" id="fig|1297742.4.peg.4408"/>
<accession>A0A0H4WXA3</accession>
<name>A0A0H4WXA3_9BACT</name>
<dbReference type="Proteomes" id="UP000009026">
    <property type="component" value="Chromosome"/>
</dbReference>
<protein>
    <submittedName>
        <fullName evidence="2">Uncharacterized protein</fullName>
    </submittedName>
</protein>
<dbReference type="STRING" id="1297742.A176_004366"/>
<evidence type="ECO:0000256" key="1">
    <source>
        <dbReference type="SAM" id="MobiDB-lite"/>
    </source>
</evidence>
<reference evidence="2 3" key="1">
    <citation type="journal article" date="2016" name="PLoS ONE">
        <title>Complete Genome Sequence and Comparative Genomics of a Novel Myxobacterium Myxococcus hansupus.</title>
        <authorList>
            <person name="Sharma G."/>
            <person name="Narwani T."/>
            <person name="Subramanian S."/>
        </authorList>
    </citation>
    <scope>NUCLEOTIDE SEQUENCE [LARGE SCALE GENOMIC DNA]</scope>
    <source>
        <strain evidence="3">mixupus</strain>
    </source>
</reference>
<feature type="region of interest" description="Disordered" evidence="1">
    <location>
        <begin position="1"/>
        <end position="37"/>
    </location>
</feature>
<dbReference type="EMBL" id="CP012109">
    <property type="protein sequence ID" value="AKQ67454.1"/>
    <property type="molecule type" value="Genomic_DNA"/>
</dbReference>
<keyword evidence="3" id="KW-1185">Reference proteome</keyword>
<evidence type="ECO:0000313" key="2">
    <source>
        <dbReference type="EMBL" id="AKQ67454.1"/>
    </source>
</evidence>
<sequence length="37" mass="3895">MRRKGGAAPFAARHRTEHSGLSQGVARAGSAWSVMEA</sequence>
<evidence type="ECO:0000313" key="3">
    <source>
        <dbReference type="Proteomes" id="UP000009026"/>
    </source>
</evidence>
<gene>
    <name evidence="2" type="ORF">A176_004366</name>
</gene>
<dbReference type="AlphaFoldDB" id="A0A0H4WXA3"/>
<proteinExistence type="predicted"/>
<dbReference type="KEGG" id="mym:A176_004366"/>